<dbReference type="InterPro" id="IPR007110">
    <property type="entry name" value="Ig-like_dom"/>
</dbReference>
<organism evidence="2">
    <name type="scientific">Timema monikensis</name>
    <dbReference type="NCBI Taxonomy" id="170555"/>
    <lineage>
        <taxon>Eukaryota</taxon>
        <taxon>Metazoa</taxon>
        <taxon>Ecdysozoa</taxon>
        <taxon>Arthropoda</taxon>
        <taxon>Hexapoda</taxon>
        <taxon>Insecta</taxon>
        <taxon>Pterygota</taxon>
        <taxon>Neoptera</taxon>
        <taxon>Polyneoptera</taxon>
        <taxon>Phasmatodea</taxon>
        <taxon>Timematodea</taxon>
        <taxon>Timematoidea</taxon>
        <taxon>Timematidae</taxon>
        <taxon>Timema</taxon>
    </lineage>
</organism>
<dbReference type="PROSITE" id="PS50835">
    <property type="entry name" value="IG_LIKE"/>
    <property type="match status" value="1"/>
</dbReference>
<dbReference type="Gene3D" id="2.60.40.10">
    <property type="entry name" value="Immunoglobulins"/>
    <property type="match status" value="1"/>
</dbReference>
<dbReference type="InterPro" id="IPR013098">
    <property type="entry name" value="Ig_I-set"/>
</dbReference>
<evidence type="ECO:0000259" key="1">
    <source>
        <dbReference type="PROSITE" id="PS50835"/>
    </source>
</evidence>
<dbReference type="EMBL" id="OB792832">
    <property type="protein sequence ID" value="CAD7424742.1"/>
    <property type="molecule type" value="Genomic_DNA"/>
</dbReference>
<dbReference type="FunFam" id="2.60.40.10:FF:000097">
    <property type="entry name" value="Bent, isoform F"/>
    <property type="match status" value="1"/>
</dbReference>
<dbReference type="InterPro" id="IPR013783">
    <property type="entry name" value="Ig-like_fold"/>
</dbReference>
<sequence length="156" mass="17688">MGVAEDFAPSFTQKPQLRQEDEGNRLIFECQLLASPKPSIDWFRGETQLSEDHRTNMKIQSIGTNKFLVVLELDDVIETDAGLYKVKAKNKMGEVAASINLNFSRPLVNCLGRYQLSVAGQIYPPPTTPYLHTPPRAGPFRSHKHYKHHTIQQNIN</sequence>
<dbReference type="Pfam" id="PF07679">
    <property type="entry name" value="I-set"/>
    <property type="match status" value="1"/>
</dbReference>
<protein>
    <recommendedName>
        <fullName evidence="1">Ig-like domain-containing protein</fullName>
    </recommendedName>
</protein>
<proteinExistence type="predicted"/>
<dbReference type="SMART" id="SM00408">
    <property type="entry name" value="IGc2"/>
    <property type="match status" value="1"/>
</dbReference>
<reference evidence="2" key="1">
    <citation type="submission" date="2020-11" db="EMBL/GenBank/DDBJ databases">
        <authorList>
            <person name="Tran Van P."/>
        </authorList>
    </citation>
    <scope>NUCLEOTIDE SEQUENCE</scope>
</reference>
<dbReference type="InterPro" id="IPR036179">
    <property type="entry name" value="Ig-like_dom_sf"/>
</dbReference>
<name>A0A7R9HJ61_9NEOP</name>
<feature type="domain" description="Ig-like" evidence="1">
    <location>
        <begin position="9"/>
        <end position="102"/>
    </location>
</feature>
<dbReference type="AlphaFoldDB" id="A0A7R9HJ61"/>
<gene>
    <name evidence="2" type="ORF">TMSB3V08_LOCUS1672</name>
</gene>
<dbReference type="SUPFAM" id="SSF48726">
    <property type="entry name" value="Immunoglobulin"/>
    <property type="match status" value="1"/>
</dbReference>
<dbReference type="InterPro" id="IPR003598">
    <property type="entry name" value="Ig_sub2"/>
</dbReference>
<dbReference type="PANTHER" id="PTHR47633">
    <property type="entry name" value="IMMUNOGLOBULIN"/>
    <property type="match status" value="1"/>
</dbReference>
<accession>A0A7R9HJ61</accession>
<evidence type="ECO:0000313" key="2">
    <source>
        <dbReference type="EMBL" id="CAD7424742.1"/>
    </source>
</evidence>